<reference evidence="2 3" key="1">
    <citation type="submission" date="2023-03" db="EMBL/GenBank/DDBJ databases">
        <title>Bacillus Genome Sequencing.</title>
        <authorList>
            <person name="Dunlap C."/>
        </authorList>
    </citation>
    <scope>NUCLEOTIDE SEQUENCE [LARGE SCALE GENOMIC DNA]</scope>
    <source>
        <strain evidence="2 3">NRS-38</strain>
    </source>
</reference>
<feature type="domain" description="Cyanophage baseplate Pam3 plug gp18" evidence="1">
    <location>
        <begin position="1"/>
        <end position="100"/>
    </location>
</feature>
<dbReference type="AlphaFoldDB" id="A0ABD5IR39"/>
<accession>A0ABD5IR39</accession>
<gene>
    <name evidence="2" type="ORF">P9850_02100</name>
</gene>
<dbReference type="InterPro" id="IPR054252">
    <property type="entry name" value="Pam3_gp18"/>
</dbReference>
<comment type="caution">
    <text evidence="2">The sequence shown here is derived from an EMBL/GenBank/DDBJ whole genome shotgun (WGS) entry which is preliminary data.</text>
</comment>
<evidence type="ECO:0000259" key="1">
    <source>
        <dbReference type="Pfam" id="PF22479"/>
    </source>
</evidence>
<dbReference type="Proteomes" id="UP001339962">
    <property type="component" value="Unassembled WGS sequence"/>
</dbReference>
<sequence>MKVIEIDKNNLPERFDIELGVEIFSFEINYNQTGDFFSIDLYKNDEPLVLGEKIMYNQSLFQDIEDQRFPAPQLIVTDLSGKESRVTWENFGVTVFLVVNDGE</sequence>
<dbReference type="RefSeq" id="WP_328216878.1">
    <property type="nucleotide sequence ID" value="NZ_JARTLI010000002.1"/>
</dbReference>
<evidence type="ECO:0000313" key="3">
    <source>
        <dbReference type="Proteomes" id="UP001339962"/>
    </source>
</evidence>
<proteinExistence type="predicted"/>
<dbReference type="EMBL" id="JARTLI010000002">
    <property type="protein sequence ID" value="MED5050663.1"/>
    <property type="molecule type" value="Genomic_DNA"/>
</dbReference>
<organism evidence="2 3">
    <name type="scientific">Anoxybacteroides rupiense</name>
    <dbReference type="NCBI Taxonomy" id="311460"/>
    <lineage>
        <taxon>Bacteria</taxon>
        <taxon>Bacillati</taxon>
        <taxon>Bacillota</taxon>
        <taxon>Bacilli</taxon>
        <taxon>Bacillales</taxon>
        <taxon>Anoxybacillaceae</taxon>
        <taxon>Anoxybacteroides</taxon>
    </lineage>
</organism>
<evidence type="ECO:0000313" key="2">
    <source>
        <dbReference type="EMBL" id="MED5050663.1"/>
    </source>
</evidence>
<dbReference type="Pfam" id="PF22479">
    <property type="entry name" value="Pam3_gp18"/>
    <property type="match status" value="1"/>
</dbReference>
<name>A0ABD5IR39_9BACL</name>
<protein>
    <recommendedName>
        <fullName evidence="1">Cyanophage baseplate Pam3 plug gp18 domain-containing protein</fullName>
    </recommendedName>
</protein>